<keyword evidence="4 10" id="KW-0347">Helicase</keyword>
<comment type="catalytic activity">
    <reaction evidence="7">
        <text>Couples ATP hydrolysis with the unwinding of duplex DNA by translocating in the 3'-5' direction.</text>
        <dbReference type="EC" id="5.6.2.4"/>
    </reaction>
</comment>
<keyword evidence="14" id="KW-1185">Reference proteome</keyword>
<evidence type="ECO:0000313" key="13">
    <source>
        <dbReference type="EMBL" id="CAK7915784.1"/>
    </source>
</evidence>
<name>A0ABP0EGK1_9ASCO</name>
<dbReference type="InterPro" id="IPR000212">
    <property type="entry name" value="DNA_helicase_UvrD/REP"/>
</dbReference>
<dbReference type="PROSITE" id="PS51198">
    <property type="entry name" value="UVRD_HELICASE_ATP_BIND"/>
    <property type="match status" value="1"/>
</dbReference>
<dbReference type="Pfam" id="PF13361">
    <property type="entry name" value="UvrD_C"/>
    <property type="match status" value="2"/>
</dbReference>
<dbReference type="InterPro" id="IPR014016">
    <property type="entry name" value="UvrD-like_ATP-bd"/>
</dbReference>
<keyword evidence="6" id="KW-0413">Isomerase</keyword>
<dbReference type="PANTHER" id="PTHR11070:SF46">
    <property type="entry name" value="ATP-DEPENDENT DNA HELICASE HMI1, MITOCHONDRIAL"/>
    <property type="match status" value="1"/>
</dbReference>
<dbReference type="Gene3D" id="1.10.10.160">
    <property type="match status" value="1"/>
</dbReference>
<dbReference type="InterPro" id="IPR014017">
    <property type="entry name" value="DNA_helicase_UvrD-like_C"/>
</dbReference>
<evidence type="ECO:0000256" key="10">
    <source>
        <dbReference type="PROSITE-ProRule" id="PRU00560"/>
    </source>
</evidence>
<dbReference type="EMBL" id="OZ004259">
    <property type="protein sequence ID" value="CAK7915784.1"/>
    <property type="molecule type" value="Genomic_DNA"/>
</dbReference>
<dbReference type="CDD" id="cd17932">
    <property type="entry name" value="DEXQc_UvrD"/>
    <property type="match status" value="1"/>
</dbReference>
<evidence type="ECO:0000256" key="2">
    <source>
        <dbReference type="ARBA" id="ARBA00022741"/>
    </source>
</evidence>
<dbReference type="Proteomes" id="UP001497600">
    <property type="component" value="Chromosome G"/>
</dbReference>
<protein>
    <recommendedName>
        <fullName evidence="8">DNA 3'-5' helicase</fullName>
        <ecNumber evidence="8">5.6.2.4</ecNumber>
    </recommendedName>
</protein>
<keyword evidence="3 10" id="KW-0378">Hydrolase</keyword>
<evidence type="ECO:0000313" key="14">
    <source>
        <dbReference type="Proteomes" id="UP001497600"/>
    </source>
</evidence>
<feature type="domain" description="UvrD-like helicase ATP-binding" evidence="11">
    <location>
        <begin position="100"/>
        <end position="395"/>
    </location>
</feature>
<evidence type="ECO:0000256" key="7">
    <source>
        <dbReference type="ARBA" id="ARBA00034617"/>
    </source>
</evidence>
<evidence type="ECO:0000256" key="5">
    <source>
        <dbReference type="ARBA" id="ARBA00022840"/>
    </source>
</evidence>
<dbReference type="SUPFAM" id="SSF52540">
    <property type="entry name" value="P-loop containing nucleoside triphosphate hydrolases"/>
    <property type="match status" value="1"/>
</dbReference>
<evidence type="ECO:0000259" key="12">
    <source>
        <dbReference type="PROSITE" id="PS51217"/>
    </source>
</evidence>
<dbReference type="InterPro" id="IPR027417">
    <property type="entry name" value="P-loop_NTPase"/>
</dbReference>
<accession>A0ABP0EGK1</accession>
<sequence>MNDCDFKTSLSHAMSNGDGEVNDCQLAAHTTIGNDDDLYSASPEEYFVPARILEQMNGENDGCTITERMKNIIVPSANNDAPIDLVSRLYQYEYVPLVATESQYEAIMSPPDPDTLLSIRAGPGSGKTHTLVNRIAYLITTGNIQPNEILVLSMANRSVKSLRSNLSNIIGEELASEIQISTFHSFCGSTLENYGSRYSSEFGSRRLMDDSSWKAFSKFFSRKSIKISGVSVGVNITPINLQRMLSDIKTGKISVLVASKKFGVPLEYIQALLAYLKENGMMVYSDLITDFQSMVDMSLQLENSPIPSLFNFKVVIVDEFQDMYHELLQMVERIVKYPTKDLNPDQYKHLCIAGDPNQSIYEFLGSQPDLMYHIDERFQKYSITEVELNESFRSTPEILRAATAISIYDNDQQNQLEMISLRPHGFKPTYIEHASVEEEHFFIATEVTRLICESGGLLTPSDFAILTRTHNELEKINKLFNDTFDLNCNRLSSSAVWTKSTVHEFINILMVLKQGRGSNFPLLCMVQHFDPVGSRRISSLFNKLASCEIKSLEEYLMNSEDVDTLYKKHPNILSNIRLFLTSIQQERNSISLKLSTLTPNDILQSLLNICQNCNLLSFLNSQENLPYYLDSFHKSLRFCFESWNDQYKGNDLSSGDQELFLDYFLRCYGDQVPILDRDMINLSTIHAAKGLEFPVVFITGASRMNIFSGPYWESLLKNKHSHVGASSQSRLFYVASTRAKNLLYIGGLKTDSDPKFMPSLCQEEIPNLKSSIINDEVTPKKIYLQVLAKELSRSSPTAKKLTVGKELFTQFSKETIMNNTKRDEIFTVSHKNTMRKTPPFSHFKTKGSVMTPSFPDLRYSKNLRSRKTPYLVTTRHMSSSGVGRCELLSMVGQFKRFMH</sequence>
<evidence type="ECO:0000256" key="3">
    <source>
        <dbReference type="ARBA" id="ARBA00022801"/>
    </source>
</evidence>
<gene>
    <name evidence="13" type="ORF">CAAN4_G00870</name>
</gene>
<evidence type="ECO:0000256" key="9">
    <source>
        <dbReference type="ARBA" id="ARBA00048988"/>
    </source>
</evidence>
<dbReference type="Gene3D" id="1.10.486.10">
    <property type="entry name" value="PCRA, domain 4"/>
    <property type="match status" value="1"/>
</dbReference>
<evidence type="ECO:0000256" key="8">
    <source>
        <dbReference type="ARBA" id="ARBA00034808"/>
    </source>
</evidence>
<organism evidence="13 14">
    <name type="scientific">[Candida] anglica</name>
    <dbReference type="NCBI Taxonomy" id="148631"/>
    <lineage>
        <taxon>Eukaryota</taxon>
        <taxon>Fungi</taxon>
        <taxon>Dikarya</taxon>
        <taxon>Ascomycota</taxon>
        <taxon>Saccharomycotina</taxon>
        <taxon>Pichiomycetes</taxon>
        <taxon>Debaryomycetaceae</taxon>
        <taxon>Kurtzmaniella</taxon>
    </lineage>
</organism>
<dbReference type="EC" id="5.6.2.4" evidence="8"/>
<evidence type="ECO:0000256" key="4">
    <source>
        <dbReference type="ARBA" id="ARBA00022806"/>
    </source>
</evidence>
<comment type="similarity">
    <text evidence="1">Belongs to the helicase family. UvrD subfamily.</text>
</comment>
<comment type="catalytic activity">
    <reaction evidence="9">
        <text>ATP + H2O = ADP + phosphate + H(+)</text>
        <dbReference type="Rhea" id="RHEA:13065"/>
        <dbReference type="ChEBI" id="CHEBI:15377"/>
        <dbReference type="ChEBI" id="CHEBI:15378"/>
        <dbReference type="ChEBI" id="CHEBI:30616"/>
        <dbReference type="ChEBI" id="CHEBI:43474"/>
        <dbReference type="ChEBI" id="CHEBI:456216"/>
        <dbReference type="EC" id="5.6.2.4"/>
    </reaction>
</comment>
<evidence type="ECO:0000256" key="6">
    <source>
        <dbReference type="ARBA" id="ARBA00023235"/>
    </source>
</evidence>
<dbReference type="InterPro" id="IPR013986">
    <property type="entry name" value="DExx_box_DNA_helicase_dom_sf"/>
</dbReference>
<evidence type="ECO:0000259" key="11">
    <source>
        <dbReference type="PROSITE" id="PS51198"/>
    </source>
</evidence>
<keyword evidence="2 10" id="KW-0547">Nucleotide-binding</keyword>
<dbReference type="Pfam" id="PF00580">
    <property type="entry name" value="UvrD-helicase"/>
    <property type="match status" value="1"/>
</dbReference>
<reference evidence="13 14" key="1">
    <citation type="submission" date="2024-01" db="EMBL/GenBank/DDBJ databases">
        <authorList>
            <consortium name="Genoscope - CEA"/>
            <person name="William W."/>
        </authorList>
    </citation>
    <scope>NUCLEOTIDE SEQUENCE [LARGE SCALE GENOMIC DNA]</scope>
    <source>
        <strain evidence="13 14">29B2s-10</strain>
    </source>
</reference>
<feature type="domain" description="UvrD-like helicase C-terminal" evidence="12">
    <location>
        <begin position="397"/>
        <end position="690"/>
    </location>
</feature>
<feature type="binding site" evidence="10">
    <location>
        <begin position="121"/>
        <end position="128"/>
    </location>
    <ligand>
        <name>ATP</name>
        <dbReference type="ChEBI" id="CHEBI:30616"/>
    </ligand>
</feature>
<dbReference type="PROSITE" id="PS51217">
    <property type="entry name" value="UVRD_HELICASE_CTER"/>
    <property type="match status" value="1"/>
</dbReference>
<keyword evidence="5 10" id="KW-0067">ATP-binding</keyword>
<evidence type="ECO:0000256" key="1">
    <source>
        <dbReference type="ARBA" id="ARBA00009922"/>
    </source>
</evidence>
<dbReference type="PANTHER" id="PTHR11070">
    <property type="entry name" value="UVRD / RECB / PCRA DNA HELICASE FAMILY MEMBER"/>
    <property type="match status" value="1"/>
</dbReference>
<proteinExistence type="inferred from homology"/>
<dbReference type="Gene3D" id="3.40.50.300">
    <property type="entry name" value="P-loop containing nucleotide triphosphate hydrolases"/>
    <property type="match status" value="2"/>
</dbReference>